<name>A0A2N0UKZ8_9FIRM</name>
<accession>A0A2N0UKZ8</accession>
<feature type="domain" description="DUF1648" evidence="2">
    <location>
        <begin position="11"/>
        <end position="57"/>
    </location>
</feature>
<keyword evidence="1" id="KW-1133">Transmembrane helix</keyword>
<feature type="transmembrane region" description="Helical" evidence="1">
    <location>
        <begin position="47"/>
        <end position="66"/>
    </location>
</feature>
<gene>
    <name evidence="3" type="primary">sdpI</name>
    <name evidence="3" type="ORF">RBATCC27255_01417</name>
</gene>
<evidence type="ECO:0000259" key="2">
    <source>
        <dbReference type="Pfam" id="PF07853"/>
    </source>
</evidence>
<keyword evidence="4" id="KW-1185">Reference proteome</keyword>
<dbReference type="Pfam" id="PF07853">
    <property type="entry name" value="DUF1648"/>
    <property type="match status" value="1"/>
</dbReference>
<dbReference type="InterPro" id="IPR025962">
    <property type="entry name" value="SdpI/YhfL"/>
</dbReference>
<evidence type="ECO:0000313" key="4">
    <source>
        <dbReference type="Proteomes" id="UP000233425"/>
    </source>
</evidence>
<protein>
    <submittedName>
        <fullName evidence="3">Immunity protein SdpI</fullName>
    </submittedName>
</protein>
<dbReference type="PIRSF" id="PIRSF038959">
    <property type="entry name" value="SdpI"/>
    <property type="match status" value="1"/>
</dbReference>
<keyword evidence="1" id="KW-0472">Membrane</keyword>
<sequence length="222" mass="24800">MKKLNKIMLALSILPTLLTSVFLFFMNDTVPMHYNASGAVDRYGSKYENFILPAIILFMYAFYMVYTKIYTKYSTNSVEKINNNVKITAILVTSIIAAFNILQLMFLILAILKPDSTTFTDNVPFIINTVMGLMLIIAGNFLPKTKRNSFIGVKTSWTQSSDLAWYESNRAGGIAFVVTGVLTIIESSFIKGINSTIIMVTILLISIAVAYIYAYVKVKKSA</sequence>
<keyword evidence="1" id="KW-0812">Transmembrane</keyword>
<dbReference type="RefSeq" id="WP_101029378.1">
    <property type="nucleotide sequence ID" value="NZ_CABMMZ010000069.1"/>
</dbReference>
<dbReference type="AlphaFoldDB" id="A0A2N0UKZ8"/>
<dbReference type="EMBL" id="NNSR01000069">
    <property type="protein sequence ID" value="PKD27656.1"/>
    <property type="molecule type" value="Genomic_DNA"/>
</dbReference>
<organism evidence="3 4">
    <name type="scientific">Ruminococcus bromii</name>
    <dbReference type="NCBI Taxonomy" id="40518"/>
    <lineage>
        <taxon>Bacteria</taxon>
        <taxon>Bacillati</taxon>
        <taxon>Bacillota</taxon>
        <taxon>Clostridia</taxon>
        <taxon>Eubacteriales</taxon>
        <taxon>Oscillospiraceae</taxon>
        <taxon>Ruminococcus</taxon>
    </lineage>
</organism>
<evidence type="ECO:0000313" key="3">
    <source>
        <dbReference type="EMBL" id="PKD27656.1"/>
    </source>
</evidence>
<dbReference type="PANTHER" id="PTHR37810">
    <property type="entry name" value="IMMUNITY PROTEIN SDPI"/>
    <property type="match status" value="1"/>
</dbReference>
<comment type="caution">
    <text evidence="3">The sequence shown here is derived from an EMBL/GenBank/DDBJ whole genome shotgun (WGS) entry which is preliminary data.</text>
</comment>
<reference evidence="3" key="1">
    <citation type="journal article" date="2018" name="Environ. Microbiol.">
        <title>Sporulation capability and amylosome conservation among diverse human colonic and rumen isolates of the keystone starch-degrader Ruminococcus bromii.</title>
        <authorList>
            <person name="Mukhopadhya I."/>
            <person name="Morais S."/>
            <person name="Laverde-Gomez J."/>
            <person name="Sheridan P.O."/>
            <person name="Walker A.W."/>
            <person name="Kelly W."/>
            <person name="Klieve A.V."/>
            <person name="Ouwerkerk D."/>
            <person name="Duncan S.H."/>
            <person name="Louis P."/>
            <person name="Koropatkin N."/>
            <person name="Cockburn D."/>
            <person name="Kibler R."/>
            <person name="Cooper P.J."/>
            <person name="Sandoval C."/>
            <person name="Crost E."/>
            <person name="Juge N."/>
            <person name="Bayer E.A."/>
            <person name="Flint H.J."/>
        </authorList>
    </citation>
    <scope>NUCLEOTIDE SEQUENCE [LARGE SCALE GENOMIC DNA]</scope>
    <source>
        <strain evidence="3">ATCC 27255</strain>
    </source>
</reference>
<feature type="transmembrane region" description="Helical" evidence="1">
    <location>
        <begin position="7"/>
        <end position="27"/>
    </location>
</feature>
<dbReference type="GO" id="GO:0009636">
    <property type="term" value="P:response to toxic substance"/>
    <property type="evidence" value="ECO:0007669"/>
    <property type="project" value="TreeGrafter"/>
</dbReference>
<dbReference type="Proteomes" id="UP000233425">
    <property type="component" value="Unassembled WGS sequence"/>
</dbReference>
<feature type="transmembrane region" description="Helical" evidence="1">
    <location>
        <begin position="197"/>
        <end position="216"/>
    </location>
</feature>
<dbReference type="InterPro" id="IPR026272">
    <property type="entry name" value="SdpI"/>
</dbReference>
<feature type="transmembrane region" description="Helical" evidence="1">
    <location>
        <begin position="163"/>
        <end position="185"/>
    </location>
</feature>
<dbReference type="Pfam" id="PF13630">
    <property type="entry name" value="SdpI"/>
    <property type="match status" value="1"/>
</dbReference>
<feature type="transmembrane region" description="Helical" evidence="1">
    <location>
        <begin position="123"/>
        <end position="142"/>
    </location>
</feature>
<feature type="transmembrane region" description="Helical" evidence="1">
    <location>
        <begin position="87"/>
        <end position="111"/>
    </location>
</feature>
<dbReference type="InterPro" id="IPR012867">
    <property type="entry name" value="DUF1648"/>
</dbReference>
<evidence type="ECO:0000256" key="1">
    <source>
        <dbReference type="SAM" id="Phobius"/>
    </source>
</evidence>
<dbReference type="PANTHER" id="PTHR37810:SF5">
    <property type="entry name" value="IMMUNITY PROTEIN SDPI"/>
    <property type="match status" value="1"/>
</dbReference>
<proteinExistence type="predicted"/>